<feature type="domain" description="BFN" evidence="1">
    <location>
        <begin position="1"/>
        <end position="137"/>
    </location>
</feature>
<evidence type="ECO:0000313" key="2">
    <source>
        <dbReference type="EMBL" id="PQJ29216.1"/>
    </source>
</evidence>
<dbReference type="InterPro" id="IPR003729">
    <property type="entry name" value="Bi_nuclease_dom"/>
</dbReference>
<dbReference type="GO" id="GO:0030891">
    <property type="term" value="C:VCB complex"/>
    <property type="evidence" value="ECO:0007669"/>
    <property type="project" value="TreeGrafter"/>
</dbReference>
<dbReference type="RefSeq" id="WP_105043709.1">
    <property type="nucleotide sequence ID" value="NZ_MQWA01000001.1"/>
</dbReference>
<dbReference type="PANTHER" id="PTHR15160:SF1">
    <property type="entry name" value="VON HIPPEL-LINDAU DISEASE TUMOR SUPPRESSOR"/>
    <property type="match status" value="1"/>
</dbReference>
<comment type="caution">
    <text evidence="2">The sequence shown here is derived from an EMBL/GenBank/DDBJ whole genome shotgun (WGS) entry which is preliminary data.</text>
</comment>
<organism evidence="2 3">
    <name type="scientific">Rubritalea profundi</name>
    <dbReference type="NCBI Taxonomy" id="1658618"/>
    <lineage>
        <taxon>Bacteria</taxon>
        <taxon>Pseudomonadati</taxon>
        <taxon>Verrucomicrobiota</taxon>
        <taxon>Verrucomicrobiia</taxon>
        <taxon>Verrucomicrobiales</taxon>
        <taxon>Rubritaleaceae</taxon>
        <taxon>Rubritalea</taxon>
    </lineage>
</organism>
<dbReference type="SUPFAM" id="SSF103256">
    <property type="entry name" value="Hypothetical protein TM0160"/>
    <property type="match status" value="1"/>
</dbReference>
<dbReference type="Pfam" id="PF02577">
    <property type="entry name" value="BFN_dom"/>
    <property type="match status" value="1"/>
</dbReference>
<name>A0A2S7U2K6_9BACT</name>
<dbReference type="GO" id="GO:0004518">
    <property type="term" value="F:nuclease activity"/>
    <property type="evidence" value="ECO:0007669"/>
    <property type="project" value="InterPro"/>
</dbReference>
<dbReference type="PANTHER" id="PTHR15160">
    <property type="entry name" value="VON HIPPEL-LINDAU PROTEIN"/>
    <property type="match status" value="1"/>
</dbReference>
<dbReference type="Gene3D" id="3.10.690.10">
    <property type="entry name" value="Bifunctional nuclease domain"/>
    <property type="match status" value="1"/>
</dbReference>
<sequence length="149" mass="16406">MPADVVRVEPVALMPTQAGCAVFLGDGEKVIVFYVDPSIGASINMALANEPAPRPLSHDLFTDTLKAMGARMMRALVVKVEGEVYFARLFLEAQNEVMERKVIELDARPSDCIAMAVRCGAPLYFLKEIWDNLEDMSEVLARMRAEDGG</sequence>
<reference evidence="2 3" key="1">
    <citation type="submission" date="2016-12" db="EMBL/GenBank/DDBJ databases">
        <title>Study of bacterial adaptation to deep sea.</title>
        <authorList>
            <person name="Song J."/>
            <person name="Yoshizawa S."/>
            <person name="Kogure K."/>
        </authorList>
    </citation>
    <scope>NUCLEOTIDE SEQUENCE [LARGE SCALE GENOMIC DNA]</scope>
    <source>
        <strain evidence="2 3">SAORIC-165</strain>
    </source>
</reference>
<accession>A0A2S7U2K6</accession>
<keyword evidence="3" id="KW-1185">Reference proteome</keyword>
<dbReference type="InterPro" id="IPR036104">
    <property type="entry name" value="BFN_sf"/>
</dbReference>
<proteinExistence type="predicted"/>
<dbReference type="GO" id="GO:0016567">
    <property type="term" value="P:protein ubiquitination"/>
    <property type="evidence" value="ECO:0007669"/>
    <property type="project" value="TreeGrafter"/>
</dbReference>
<evidence type="ECO:0000313" key="3">
    <source>
        <dbReference type="Proteomes" id="UP000239907"/>
    </source>
</evidence>
<evidence type="ECO:0000259" key="1">
    <source>
        <dbReference type="PROSITE" id="PS51658"/>
    </source>
</evidence>
<gene>
    <name evidence="2" type="ORF">BSZ32_12420</name>
</gene>
<dbReference type="EMBL" id="MQWA01000001">
    <property type="protein sequence ID" value="PQJ29216.1"/>
    <property type="molecule type" value="Genomic_DNA"/>
</dbReference>
<protein>
    <recommendedName>
        <fullName evidence="1">BFN domain-containing protein</fullName>
    </recommendedName>
</protein>
<dbReference type="Proteomes" id="UP000239907">
    <property type="component" value="Unassembled WGS sequence"/>
</dbReference>
<dbReference type="OrthoDB" id="9788698at2"/>
<dbReference type="AlphaFoldDB" id="A0A2S7U2K6"/>
<dbReference type="PROSITE" id="PS51658">
    <property type="entry name" value="BFN"/>
    <property type="match status" value="1"/>
</dbReference>